<proteinExistence type="predicted"/>
<reference evidence="1 2" key="1">
    <citation type="submission" date="2020-04" db="EMBL/GenBank/DDBJ databases">
        <title>Plant Genome Project.</title>
        <authorList>
            <person name="Zhang R.-G."/>
        </authorList>
    </citation>
    <scope>NUCLEOTIDE SEQUENCE [LARGE SCALE GENOMIC DNA]</scope>
    <source>
        <strain evidence="1">YNK0</strain>
        <tissue evidence="1">Leaf</tissue>
    </source>
</reference>
<dbReference type="Proteomes" id="UP000655225">
    <property type="component" value="Unassembled WGS sequence"/>
</dbReference>
<evidence type="ECO:0000313" key="1">
    <source>
        <dbReference type="EMBL" id="KAF8404838.1"/>
    </source>
</evidence>
<protein>
    <submittedName>
        <fullName evidence="1">Uncharacterized protein</fullName>
    </submittedName>
</protein>
<dbReference type="EMBL" id="JABCRI010000006">
    <property type="protein sequence ID" value="KAF8404838.1"/>
    <property type="molecule type" value="Genomic_DNA"/>
</dbReference>
<name>A0A835DHR9_TETSI</name>
<gene>
    <name evidence="1" type="ORF">HHK36_009727</name>
</gene>
<dbReference type="OrthoDB" id="101791at2759"/>
<organism evidence="1 2">
    <name type="scientific">Tetracentron sinense</name>
    <name type="common">Spur-leaf</name>
    <dbReference type="NCBI Taxonomy" id="13715"/>
    <lineage>
        <taxon>Eukaryota</taxon>
        <taxon>Viridiplantae</taxon>
        <taxon>Streptophyta</taxon>
        <taxon>Embryophyta</taxon>
        <taxon>Tracheophyta</taxon>
        <taxon>Spermatophyta</taxon>
        <taxon>Magnoliopsida</taxon>
        <taxon>Trochodendrales</taxon>
        <taxon>Trochodendraceae</taxon>
        <taxon>Tetracentron</taxon>
    </lineage>
</organism>
<keyword evidence="2" id="KW-1185">Reference proteome</keyword>
<accession>A0A835DHR9</accession>
<evidence type="ECO:0000313" key="2">
    <source>
        <dbReference type="Proteomes" id="UP000655225"/>
    </source>
</evidence>
<dbReference type="AlphaFoldDB" id="A0A835DHR9"/>
<comment type="caution">
    <text evidence="1">The sequence shown here is derived from an EMBL/GenBank/DDBJ whole genome shotgun (WGS) entry which is preliminary data.</text>
</comment>
<sequence length="138" mass="16183">MHLFMELLPVVDIIEIGCVCSELRYFSLNNDPRKQKLAEEFDYMMLNEYRKRAIEKKGEDLYFARMVEKEKGNVSFERYHPSLLLGSGPRLPFRLRGRPHAHCPVARVDMVTIAGKSMKRRMEWHIQDVDKAHCTDGV</sequence>